<reference evidence="2 3" key="1">
    <citation type="submission" date="2020-08" db="EMBL/GenBank/DDBJ databases">
        <title>A Genomic Blueprint of the Chicken Gut Microbiome.</title>
        <authorList>
            <person name="Gilroy R."/>
            <person name="Ravi A."/>
            <person name="Getino M."/>
            <person name="Pursley I."/>
            <person name="Horton D.L."/>
            <person name="Alikhan N.-F."/>
            <person name="Baker D."/>
            <person name="Gharbi K."/>
            <person name="Hall N."/>
            <person name="Watson M."/>
            <person name="Adriaenssens E.M."/>
            <person name="Foster-Nyarko E."/>
            <person name="Jarju S."/>
            <person name="Secka A."/>
            <person name="Antonio M."/>
            <person name="Oren A."/>
            <person name="Chaudhuri R."/>
            <person name="La Ragione R.M."/>
            <person name="Hildebrand F."/>
            <person name="Pallen M.J."/>
        </authorList>
    </citation>
    <scope>NUCLEOTIDE SEQUENCE [LARGE SCALE GENOMIC DNA]</scope>
    <source>
        <strain evidence="2 3">Sa2BVA9</strain>
    </source>
</reference>
<feature type="transmembrane region" description="Helical" evidence="1">
    <location>
        <begin position="44"/>
        <end position="66"/>
    </location>
</feature>
<protein>
    <submittedName>
        <fullName evidence="2">Uncharacterized protein</fullName>
    </submittedName>
</protein>
<keyword evidence="1" id="KW-1133">Transmembrane helix</keyword>
<name>A0ABR8T1Z8_9BACL</name>
<sequence length="79" mass="9158">MWMPFIVFLVVLLNYFGLDDYNILIMGVSPVAWFIEFVPNMNRAHISSFVIYIVAVVFWMLIGMLLDRSIIGLKKKSAE</sequence>
<dbReference type="Proteomes" id="UP000608071">
    <property type="component" value="Unassembled WGS sequence"/>
</dbReference>
<keyword evidence="1" id="KW-0472">Membrane</keyword>
<accession>A0ABR8T1Z8</accession>
<keyword evidence="1" id="KW-0812">Transmembrane</keyword>
<keyword evidence="3" id="KW-1185">Reference proteome</keyword>
<dbReference type="EMBL" id="JACSQL010000008">
    <property type="protein sequence ID" value="MBD7969790.1"/>
    <property type="molecule type" value="Genomic_DNA"/>
</dbReference>
<evidence type="ECO:0000256" key="1">
    <source>
        <dbReference type="SAM" id="Phobius"/>
    </source>
</evidence>
<organism evidence="2 3">
    <name type="scientific">Paenibacillus gallinarum</name>
    <dbReference type="NCBI Taxonomy" id="2762232"/>
    <lineage>
        <taxon>Bacteria</taxon>
        <taxon>Bacillati</taxon>
        <taxon>Bacillota</taxon>
        <taxon>Bacilli</taxon>
        <taxon>Bacillales</taxon>
        <taxon>Paenibacillaceae</taxon>
        <taxon>Paenibacillus</taxon>
    </lineage>
</organism>
<evidence type="ECO:0000313" key="3">
    <source>
        <dbReference type="Proteomes" id="UP000608071"/>
    </source>
</evidence>
<evidence type="ECO:0000313" key="2">
    <source>
        <dbReference type="EMBL" id="MBD7969790.1"/>
    </source>
</evidence>
<gene>
    <name evidence="2" type="ORF">H9647_17150</name>
</gene>
<comment type="caution">
    <text evidence="2">The sequence shown here is derived from an EMBL/GenBank/DDBJ whole genome shotgun (WGS) entry which is preliminary data.</text>
</comment>
<proteinExistence type="predicted"/>